<dbReference type="InterPro" id="IPR027417">
    <property type="entry name" value="P-loop_NTPase"/>
</dbReference>
<feature type="region of interest" description="Disordered" evidence="2">
    <location>
        <begin position="1399"/>
        <end position="1548"/>
    </location>
</feature>
<feature type="compositionally biased region" description="Basic and acidic residues" evidence="2">
    <location>
        <begin position="1371"/>
        <end position="1387"/>
    </location>
</feature>
<feature type="compositionally biased region" description="Basic and acidic residues" evidence="2">
    <location>
        <begin position="1530"/>
        <end position="1544"/>
    </location>
</feature>
<feature type="compositionally biased region" description="Low complexity" evidence="2">
    <location>
        <begin position="1507"/>
        <end position="1520"/>
    </location>
</feature>
<dbReference type="PANTHER" id="PTHR10039:SF17">
    <property type="entry name" value="FUNGAL STAND N-TERMINAL GOODBYE DOMAIN-CONTAINING PROTEIN-RELATED"/>
    <property type="match status" value="1"/>
</dbReference>
<dbReference type="Pfam" id="PF17109">
    <property type="entry name" value="Goodbye"/>
    <property type="match status" value="1"/>
</dbReference>
<keyword evidence="1" id="KW-0677">Repeat</keyword>
<feature type="compositionally biased region" description="Pro residues" evidence="2">
    <location>
        <begin position="1496"/>
        <end position="1506"/>
    </location>
</feature>
<feature type="compositionally biased region" description="Acidic residues" evidence="2">
    <location>
        <begin position="1353"/>
        <end position="1370"/>
    </location>
</feature>
<feature type="compositionally biased region" description="Low complexity" evidence="2">
    <location>
        <begin position="1455"/>
        <end position="1479"/>
    </location>
</feature>
<sequence length="1667" mass="187651">MAVITKTKAEGKPGVHVKESPAKTTLGKLWANAIDNFIRENNVNLEQLEQAGDVAEASTGVAKAAELFKRARHPKDQADKIVIAVGGCLDWLDKAVGLIADAVPDGYGTPAKIVAGTVSYMIKAAKNMTADFDLIEQTFESIHNAVRDIDILAAHSFKDDHFTSRLMEIFLAMFDFCGYTTKVFREYSRKRMFVRALMKGRNDKVNQKCDSVQKAILLFRDTAQIKALDIALDSNERLGDLPKRFDELPYSLVAAIRTAKLKPSDFEFQKKSSSVKVITEDFKKRNVNVEARSNMEKQMTVIEERFVPGTFSWVNEDTGFTAWSKGSSPFIFVSGSSGAGKTYFANKCYRFLQELSKSIAITGMMEPDRPRQASCVTCFLFEPGKEDFTSSRHEDAQSFKNVLASLVLQIAEQDPRLGDSMAQELKKCPANDEEGIATFLWQSLILKKFERSSESPRALYVLLDGIDQMRESAFERMLEPFKALGSDKHSIRVLMTGPPGTRDKIVLKSLSIIDLDEKTRQADDISKVIDHRIARSDHLKSLGSELHAKIKDRFKQGKDSIMSSIDLLLTLVEQSEADQTKTLQYMEYLGSPVWLYETMIKIVKEQRSDDDRRSVERIYSWCTFAKEPLSVQQLSHLTALDASLANFDVGKEILQGKSSSLLFSKTTSEDQDGPDSIPAPKVTADLISFRQPAVREYLERGDNGMIEDALQEKIGIFQVLCDVLCNANAEDLSPISHKVQEYAAANVIQHLADIDIKSSNPEQGAKVVEAISRIMTNKNDACIVFESVMERQGYYDYVYFDLYEPFDASDMFSGQPAALLLAWAKKMSFHDDEELTVSARDWVAATIKAPQNMLETLGRGHLDNMARQVTWKDARVPYRLAFRALFTTRLFIGSVEQPLGPMRRHHYDLYINDSIASTMLKYGRKQHPSNHLWFVQARNAAALLLNDSFSSEDQDKAARLYRTNLKKGRLLRPERFYALLGLAEYHAVKADEAENKDGSEELWAKVQKYTTQALNQWEDEKGALGSELNNERYLAACLLKAKASRKLKDDINALKTCQDVFEAFRRGQIQYSQVLLDFLTMITDIHFDEKQYAKILYEVRRQESRVRYEWLYERPDRLTQKGDHLRQAAVHSRRMDILAQLYEGAVEYWQSLDPIRALDLQYDLSLILRQDTRTTRMAEILLDSIIDMVKVDINLSRGGIIRSVFPFKTDILFEKYCCCMSTSIDTIVGIIDTLTQLIREFRETAIIEPIALARAYVTLAKMQKQRYGWARAMYEANQAFKFCIADLEDTIGSNDAMAFDVLGIVLSFAGIEDDAQIALSLRFSEVRIYDDSERRYSVSISDDGNVTESDAGSAEDVESSDTESDADSEGLDNHDGRSIADENDSKEKGNLLAEKVEQTIQGPGAKQSPDAEVATSLEITRSQPADDPDASPGIAADVHGPEKHTLTETHDAQGSSSSHAESTTSTNGNALTTATTPEPAAKDDEKPPEILNERPVPLPSSVPLPASPISLRSTSPASSRMRSRKSSRKPSREPSRTRSEPDTKEVEEDLFDSGGIGCVGPCDTARIDKWERGQKLYMCLDCVDSFFCADCHAAQRQYWMGESDGFWYKCCWGEHNFIETPIDDWRGVKKGIIRIGDKEKPWVDWLDTVKKKWARKMAEAEKATVFV</sequence>
<feature type="region of interest" description="Disordered" evidence="2">
    <location>
        <begin position="1340"/>
        <end position="1387"/>
    </location>
</feature>
<feature type="compositionally biased region" description="Basic and acidic residues" evidence="2">
    <location>
        <begin position="1480"/>
        <end position="1492"/>
    </location>
</feature>
<evidence type="ECO:0000313" key="6">
    <source>
        <dbReference type="Proteomes" id="UP001203852"/>
    </source>
</evidence>
<dbReference type="SUPFAM" id="SSF52540">
    <property type="entry name" value="P-loop containing nucleoside triphosphate hydrolases"/>
    <property type="match status" value="1"/>
</dbReference>
<dbReference type="PANTHER" id="PTHR10039">
    <property type="entry name" value="AMELOGENIN"/>
    <property type="match status" value="1"/>
</dbReference>
<proteinExistence type="predicted"/>
<evidence type="ECO:0000259" key="4">
    <source>
        <dbReference type="Pfam" id="PF24883"/>
    </source>
</evidence>
<dbReference type="Pfam" id="PF24883">
    <property type="entry name" value="NPHP3_N"/>
    <property type="match status" value="1"/>
</dbReference>
<name>A0AAN6IK56_9EURO</name>
<dbReference type="EMBL" id="MU404350">
    <property type="protein sequence ID" value="KAI1618219.1"/>
    <property type="molecule type" value="Genomic_DNA"/>
</dbReference>
<dbReference type="Gene3D" id="3.40.50.300">
    <property type="entry name" value="P-loop containing nucleotide triphosphate hydrolases"/>
    <property type="match status" value="1"/>
</dbReference>
<feature type="compositionally biased region" description="Polar residues" evidence="2">
    <location>
        <begin position="1340"/>
        <end position="1350"/>
    </location>
</feature>
<keyword evidence="6" id="KW-1185">Reference proteome</keyword>
<evidence type="ECO:0008006" key="7">
    <source>
        <dbReference type="Google" id="ProtNLM"/>
    </source>
</evidence>
<dbReference type="Proteomes" id="UP001203852">
    <property type="component" value="Unassembled WGS sequence"/>
</dbReference>
<accession>A0AAN6IK56</accession>
<organism evidence="5 6">
    <name type="scientific">Exophiala viscosa</name>
    <dbReference type="NCBI Taxonomy" id="2486360"/>
    <lineage>
        <taxon>Eukaryota</taxon>
        <taxon>Fungi</taxon>
        <taxon>Dikarya</taxon>
        <taxon>Ascomycota</taxon>
        <taxon>Pezizomycotina</taxon>
        <taxon>Eurotiomycetes</taxon>
        <taxon>Chaetothyriomycetidae</taxon>
        <taxon>Chaetothyriales</taxon>
        <taxon>Herpotrichiellaceae</taxon>
        <taxon>Exophiala</taxon>
    </lineage>
</organism>
<gene>
    <name evidence="5" type="ORF">EDD36DRAFT_425886</name>
</gene>
<dbReference type="InterPro" id="IPR056884">
    <property type="entry name" value="NPHP3-like_N"/>
</dbReference>
<evidence type="ECO:0000256" key="2">
    <source>
        <dbReference type="SAM" id="MobiDB-lite"/>
    </source>
</evidence>
<comment type="caution">
    <text evidence="5">The sequence shown here is derived from an EMBL/GenBank/DDBJ whole genome shotgun (WGS) entry which is preliminary data.</text>
</comment>
<feature type="domain" description="Nephrocystin 3-like N-terminal" evidence="4">
    <location>
        <begin position="309"/>
        <end position="496"/>
    </location>
</feature>
<reference evidence="5" key="1">
    <citation type="journal article" date="2022" name="bioRxiv">
        <title>Deciphering the potential niche of two novel black yeast fungi from a biological soil crust based on their genomes, phenotypes, and melanin regulation.</title>
        <authorList>
            <consortium name="DOE Joint Genome Institute"/>
            <person name="Carr E.C."/>
            <person name="Barton Q."/>
            <person name="Grambo S."/>
            <person name="Sullivan M."/>
            <person name="Renfro C.M."/>
            <person name="Kuo A."/>
            <person name="Pangilinan J."/>
            <person name="Lipzen A."/>
            <person name="Keymanesh K."/>
            <person name="Savage E."/>
            <person name="Barry K."/>
            <person name="Grigoriev I.V."/>
            <person name="Riekhof W.R."/>
            <person name="Harris S.S."/>
        </authorList>
    </citation>
    <scope>NUCLEOTIDE SEQUENCE</scope>
    <source>
        <strain evidence="5">JF 03-4F</strain>
    </source>
</reference>
<feature type="domain" description="Fungal STAND N-terminal Goodbye" evidence="3">
    <location>
        <begin position="30"/>
        <end position="148"/>
    </location>
</feature>
<dbReference type="InterPro" id="IPR031350">
    <property type="entry name" value="Goodbye_dom"/>
</dbReference>
<protein>
    <recommendedName>
        <fullName evidence="7">Fungal STAND N-terminal Goodbye domain-containing protein</fullName>
    </recommendedName>
</protein>
<evidence type="ECO:0000313" key="5">
    <source>
        <dbReference type="EMBL" id="KAI1618219.1"/>
    </source>
</evidence>
<evidence type="ECO:0000259" key="3">
    <source>
        <dbReference type="Pfam" id="PF17109"/>
    </source>
</evidence>
<evidence type="ECO:0000256" key="1">
    <source>
        <dbReference type="ARBA" id="ARBA00022737"/>
    </source>
</evidence>
<feature type="compositionally biased region" description="Basic and acidic residues" evidence="2">
    <location>
        <begin position="1439"/>
        <end position="1451"/>
    </location>
</feature>